<reference evidence="11 12" key="1">
    <citation type="submission" date="2018-07" db="EMBL/GenBank/DDBJ databases">
        <title>Complete genome sequencing of Ornithinimicrobium sp. AMA3305.</title>
        <authorList>
            <person name="Bae J.-W."/>
        </authorList>
    </citation>
    <scope>NUCLEOTIDE SEQUENCE [LARGE SCALE GENOMIC DNA]</scope>
    <source>
        <strain evidence="11 12">AMA3305</strain>
    </source>
</reference>
<evidence type="ECO:0000256" key="4">
    <source>
        <dbReference type="ARBA" id="ARBA00023315"/>
    </source>
</evidence>
<evidence type="ECO:0000313" key="11">
    <source>
        <dbReference type="EMBL" id="AXH96110.1"/>
    </source>
</evidence>
<dbReference type="PIRSF" id="PIRSF000429">
    <property type="entry name" value="Ac-CoA_Ac_transf"/>
    <property type="match status" value="1"/>
</dbReference>
<evidence type="ECO:0000313" key="12">
    <source>
        <dbReference type="Proteomes" id="UP000253790"/>
    </source>
</evidence>
<evidence type="ECO:0000256" key="5">
    <source>
        <dbReference type="ARBA" id="ARBA00030755"/>
    </source>
</evidence>
<dbReference type="InterPro" id="IPR020613">
    <property type="entry name" value="Thiolase_CS"/>
</dbReference>
<dbReference type="KEGG" id="orn:DV701_08190"/>
<dbReference type="AlphaFoldDB" id="A0A345NM52"/>
<dbReference type="Pfam" id="PF00108">
    <property type="entry name" value="Thiolase_N"/>
    <property type="match status" value="1"/>
</dbReference>
<name>A0A345NM52_9MICO</name>
<dbReference type="EMBL" id="CP031229">
    <property type="protein sequence ID" value="AXH96110.1"/>
    <property type="molecule type" value="Genomic_DNA"/>
</dbReference>
<dbReference type="InterPro" id="IPR020610">
    <property type="entry name" value="Thiolase_AS"/>
</dbReference>
<dbReference type="OrthoDB" id="9764638at2"/>
<dbReference type="InterPro" id="IPR016039">
    <property type="entry name" value="Thiolase-like"/>
</dbReference>
<comment type="similarity">
    <text evidence="1 8">Belongs to the thiolase-like superfamily. Thiolase family.</text>
</comment>
<dbReference type="Pfam" id="PF02803">
    <property type="entry name" value="Thiolase_C"/>
    <property type="match status" value="1"/>
</dbReference>
<keyword evidence="12" id="KW-1185">Reference proteome</keyword>
<dbReference type="InterPro" id="IPR002155">
    <property type="entry name" value="Thiolase"/>
</dbReference>
<evidence type="ECO:0000256" key="7">
    <source>
        <dbReference type="PIRSR" id="PIRSR000429-1"/>
    </source>
</evidence>
<dbReference type="PANTHER" id="PTHR18919">
    <property type="entry name" value="ACETYL-COA C-ACYLTRANSFERASE"/>
    <property type="match status" value="1"/>
</dbReference>
<protein>
    <recommendedName>
        <fullName evidence="6">Probable acetyl-CoA acetyltransferase</fullName>
        <ecNumber evidence="2">2.3.1.9</ecNumber>
    </recommendedName>
    <alternativeName>
        <fullName evidence="5">Acetoacetyl-CoA thiolase</fullName>
    </alternativeName>
</protein>
<feature type="active site" description="Acyl-thioester intermediate" evidence="7">
    <location>
        <position position="92"/>
    </location>
</feature>
<dbReference type="Proteomes" id="UP000253790">
    <property type="component" value="Chromosome"/>
</dbReference>
<evidence type="ECO:0000259" key="10">
    <source>
        <dbReference type="Pfam" id="PF02803"/>
    </source>
</evidence>
<dbReference type="InterPro" id="IPR020616">
    <property type="entry name" value="Thiolase_N"/>
</dbReference>
<dbReference type="InterPro" id="IPR020617">
    <property type="entry name" value="Thiolase_C"/>
</dbReference>
<evidence type="ECO:0000256" key="1">
    <source>
        <dbReference type="ARBA" id="ARBA00010982"/>
    </source>
</evidence>
<dbReference type="SUPFAM" id="SSF53901">
    <property type="entry name" value="Thiolase-like"/>
    <property type="match status" value="2"/>
</dbReference>
<dbReference type="CDD" id="cd00751">
    <property type="entry name" value="thiolase"/>
    <property type="match status" value="1"/>
</dbReference>
<accession>A0A345NM52</accession>
<feature type="domain" description="Thiolase N-terminal" evidence="9">
    <location>
        <begin position="9"/>
        <end position="267"/>
    </location>
</feature>
<dbReference type="PROSITE" id="PS00737">
    <property type="entry name" value="THIOLASE_2"/>
    <property type="match status" value="1"/>
</dbReference>
<feature type="active site" description="Proton acceptor" evidence="7">
    <location>
        <position position="354"/>
    </location>
</feature>
<dbReference type="PROSITE" id="PS00099">
    <property type="entry name" value="THIOLASE_3"/>
    <property type="match status" value="1"/>
</dbReference>
<evidence type="ECO:0000256" key="3">
    <source>
        <dbReference type="ARBA" id="ARBA00022679"/>
    </source>
</evidence>
<evidence type="ECO:0000256" key="2">
    <source>
        <dbReference type="ARBA" id="ARBA00012705"/>
    </source>
</evidence>
<feature type="active site" description="Proton acceptor" evidence="7">
    <location>
        <position position="384"/>
    </location>
</feature>
<feature type="domain" description="Thiolase C-terminal" evidence="10">
    <location>
        <begin position="276"/>
        <end position="396"/>
    </location>
</feature>
<organism evidence="11 12">
    <name type="scientific">Ornithinimicrobium avium</name>
    <dbReference type="NCBI Taxonomy" id="2283195"/>
    <lineage>
        <taxon>Bacteria</taxon>
        <taxon>Bacillati</taxon>
        <taxon>Actinomycetota</taxon>
        <taxon>Actinomycetes</taxon>
        <taxon>Micrococcales</taxon>
        <taxon>Ornithinimicrobiaceae</taxon>
        <taxon>Ornithinimicrobium</taxon>
    </lineage>
</organism>
<dbReference type="RefSeq" id="WP_114927875.1">
    <property type="nucleotide sequence ID" value="NZ_CP031229.1"/>
</dbReference>
<dbReference type="InterPro" id="IPR020615">
    <property type="entry name" value="Thiolase_acyl_enz_int_AS"/>
</dbReference>
<evidence type="ECO:0000256" key="6">
    <source>
        <dbReference type="ARBA" id="ARBA00040529"/>
    </source>
</evidence>
<dbReference type="NCBIfam" id="TIGR01930">
    <property type="entry name" value="AcCoA-C-Actrans"/>
    <property type="match status" value="1"/>
</dbReference>
<dbReference type="GO" id="GO:0003985">
    <property type="term" value="F:acetyl-CoA C-acetyltransferase activity"/>
    <property type="evidence" value="ECO:0007669"/>
    <property type="project" value="UniProtKB-EC"/>
</dbReference>
<dbReference type="EC" id="2.3.1.9" evidence="2"/>
<proteinExistence type="inferred from homology"/>
<dbReference type="Gene3D" id="3.40.47.10">
    <property type="match status" value="2"/>
</dbReference>
<keyword evidence="3 8" id="KW-0808">Transferase</keyword>
<sequence length="403" mass="41294">MSTPTTTSVLVAGARTPMGRLLGSLSGFSAAELGGFAIEGALEKAGITGDQVDYVIMGQVLTAGAGQIPARQAAVKGGIPMDVPALTINKVCLSGLDAIALADQLIRAGEVEIVVAGGQESMSQAPHLLEKSRSGYKYGDVTVRDHMAYDGLWDAFTDQAMGGLTEDANTADREFTREEQDAFSARSHQRAAAAWEAGLFDEEVVAVDIPQRKGDPVSFKTDEGIRAETTTESLGKLRPAFSKDGTITAGSASQISDGAAAVVVMSRAKAEELGLTWLAEIGAHGIVAGPDSTLQSQPANAIVAACKKEGIEPTDLDLLEINEAFAAVGLASTKELGVDPERVNVNGGAIALGHPIGMSGARLVLHLALELQRRGGGVGAASLCGGGGQGDALVVRVPAGQPA</sequence>
<evidence type="ECO:0000259" key="9">
    <source>
        <dbReference type="Pfam" id="PF00108"/>
    </source>
</evidence>
<keyword evidence="4 8" id="KW-0012">Acyltransferase</keyword>
<dbReference type="PROSITE" id="PS00098">
    <property type="entry name" value="THIOLASE_1"/>
    <property type="match status" value="1"/>
</dbReference>
<gene>
    <name evidence="11" type="ORF">DV701_08190</name>
</gene>
<evidence type="ECO:0000256" key="8">
    <source>
        <dbReference type="RuleBase" id="RU003557"/>
    </source>
</evidence>
<dbReference type="PANTHER" id="PTHR18919:SF107">
    <property type="entry name" value="ACETYL-COA ACETYLTRANSFERASE, CYTOSOLIC"/>
    <property type="match status" value="1"/>
</dbReference>